<organism evidence="1 2">
    <name type="scientific">Phytophthora palmivora</name>
    <dbReference type="NCBI Taxonomy" id="4796"/>
    <lineage>
        <taxon>Eukaryota</taxon>
        <taxon>Sar</taxon>
        <taxon>Stramenopiles</taxon>
        <taxon>Oomycota</taxon>
        <taxon>Peronosporomycetes</taxon>
        <taxon>Peronosporales</taxon>
        <taxon>Peronosporaceae</taxon>
        <taxon>Phytophthora</taxon>
    </lineage>
</organism>
<gene>
    <name evidence="1" type="ORF">PHPALM_3554</name>
</gene>
<dbReference type="AlphaFoldDB" id="A0A2P4YM56"/>
<dbReference type="InterPro" id="IPR052050">
    <property type="entry name" value="SecEffector_AnkRepeat"/>
</dbReference>
<dbReference type="SUPFAM" id="SSF48403">
    <property type="entry name" value="Ankyrin repeat"/>
    <property type="match status" value="1"/>
</dbReference>
<dbReference type="Gene3D" id="1.25.40.20">
    <property type="entry name" value="Ankyrin repeat-containing domain"/>
    <property type="match status" value="1"/>
</dbReference>
<dbReference type="InterPro" id="IPR036770">
    <property type="entry name" value="Ankyrin_rpt-contain_sf"/>
</dbReference>
<name>A0A2P4YM56_9STRA</name>
<dbReference type="PANTHER" id="PTHR46586:SF3">
    <property type="entry name" value="ANKYRIN REPEAT-CONTAINING PROTEIN"/>
    <property type="match status" value="1"/>
</dbReference>
<dbReference type="PANTHER" id="PTHR46586">
    <property type="entry name" value="ANKYRIN REPEAT-CONTAINING PROTEIN"/>
    <property type="match status" value="1"/>
</dbReference>
<proteinExistence type="predicted"/>
<dbReference type="OrthoDB" id="95220at2759"/>
<dbReference type="EMBL" id="NCKW01001887">
    <property type="protein sequence ID" value="POM78866.1"/>
    <property type="molecule type" value="Genomic_DNA"/>
</dbReference>
<reference evidence="1 2" key="1">
    <citation type="journal article" date="2017" name="Genome Biol. Evol.">
        <title>Phytophthora megakarya and P. palmivora, closely related causal agents of cacao black pod rot, underwent increases in genome sizes and gene numbers by different mechanisms.</title>
        <authorList>
            <person name="Ali S.S."/>
            <person name="Shao J."/>
            <person name="Lary D.J."/>
            <person name="Kronmiller B."/>
            <person name="Shen D."/>
            <person name="Strem M.D."/>
            <person name="Amoako-Attah I."/>
            <person name="Akrofi A.Y."/>
            <person name="Begoude B.A."/>
            <person name="Ten Hoopen G.M."/>
            <person name="Coulibaly K."/>
            <person name="Kebe B.I."/>
            <person name="Melnick R.L."/>
            <person name="Guiltinan M.J."/>
            <person name="Tyler B.M."/>
            <person name="Meinhardt L.W."/>
            <person name="Bailey B.A."/>
        </authorList>
    </citation>
    <scope>NUCLEOTIDE SEQUENCE [LARGE SCALE GENOMIC DNA]</scope>
    <source>
        <strain evidence="2">sbr112.9</strain>
    </source>
</reference>
<dbReference type="Proteomes" id="UP000237271">
    <property type="component" value="Unassembled WGS sequence"/>
</dbReference>
<evidence type="ECO:0000313" key="2">
    <source>
        <dbReference type="Proteomes" id="UP000237271"/>
    </source>
</evidence>
<evidence type="ECO:0000313" key="1">
    <source>
        <dbReference type="EMBL" id="POM78866.1"/>
    </source>
</evidence>
<sequence>MELKYNEYTRTLKPREEVDSQYIRLEGVLFPPEIIALPHIIKHIDQLLMSHDDAVLEATETGQLEWIKQLLPTICYDHLTVFRTAASYGYLDITTWLTLQIRNQKEEGQLDYYVPSILKEAIMNATYNGHHKIVQFLLEDLETNADDEDERDEVNAIAWKVLKTAAYSGCLEVVKHAAEYAHEALVTGPASTFSKALTNAIDRGHFEVASFLINERQYHWDLKMAFEQALLLKHQLILEAIYELDREVVDGASLIVCLARSTGANGLQSLLNSNDINSHTVYGTLTCASRCGRVDILDFLLEVDCVSEKLLDEGFLCAAHAGSIDSVEFLFNKGLLSSRSVNLAFENAGDNTVTKFLHENADIPTETINSAFKAAIAKYCDTIAIFLHKEKCIPAKTVNQAFLIAASSRRSVVVEAMRGDYRLSSATLAEVFSTVIDDRHYDMVKAAYDKERLPQELVSRKFIDAAYNGDPDILIEIGKKL</sequence>
<protein>
    <submittedName>
        <fullName evidence="1">Uncharacterized protein</fullName>
    </submittedName>
</protein>
<comment type="caution">
    <text evidence="1">The sequence shown here is derived from an EMBL/GenBank/DDBJ whole genome shotgun (WGS) entry which is preliminary data.</text>
</comment>
<accession>A0A2P4YM56</accession>
<keyword evidence="2" id="KW-1185">Reference proteome</keyword>